<dbReference type="Proteomes" id="UP000242877">
    <property type="component" value="Unassembled WGS sequence"/>
</dbReference>
<keyword evidence="3" id="KW-1185">Reference proteome</keyword>
<reference evidence="2 3" key="1">
    <citation type="journal article" date="2016" name="Genome Biol. Evol.">
        <title>Divergent and convergent evolution of fungal pathogenicity.</title>
        <authorList>
            <person name="Shang Y."/>
            <person name="Xiao G."/>
            <person name="Zheng P."/>
            <person name="Cen K."/>
            <person name="Zhan S."/>
            <person name="Wang C."/>
        </authorList>
    </citation>
    <scope>NUCLEOTIDE SEQUENCE [LARGE SCALE GENOMIC DNA]</scope>
    <source>
        <strain evidence="2 3">ARSEF 7405</strain>
    </source>
</reference>
<dbReference type="PANTHER" id="PTHR47260:SF1">
    <property type="entry name" value="UPF0644 PROTEIN PB2B4.06"/>
    <property type="match status" value="1"/>
</dbReference>
<dbReference type="AlphaFoldDB" id="A0A162IPI7"/>
<dbReference type="InterPro" id="IPR006683">
    <property type="entry name" value="Thioestr_dom"/>
</dbReference>
<name>A0A162IPI7_9EURO</name>
<evidence type="ECO:0000313" key="2">
    <source>
        <dbReference type="EMBL" id="KZZ96433.1"/>
    </source>
</evidence>
<dbReference type="VEuPathDB" id="FungiDB:AAP_01206"/>
<feature type="domain" description="Thioesterase" evidence="1">
    <location>
        <begin position="190"/>
        <end position="234"/>
    </location>
</feature>
<evidence type="ECO:0000313" key="3">
    <source>
        <dbReference type="Proteomes" id="UP000242877"/>
    </source>
</evidence>
<proteinExistence type="predicted"/>
<dbReference type="Pfam" id="PF03061">
    <property type="entry name" value="4HBT"/>
    <property type="match status" value="1"/>
</dbReference>
<dbReference type="PANTHER" id="PTHR47260">
    <property type="entry name" value="UPF0644 PROTEIN PB2B4.06"/>
    <property type="match status" value="1"/>
</dbReference>
<dbReference type="InterPro" id="IPR029069">
    <property type="entry name" value="HotDog_dom_sf"/>
</dbReference>
<dbReference type="CDD" id="cd03443">
    <property type="entry name" value="PaaI_thioesterase"/>
    <property type="match status" value="1"/>
</dbReference>
<evidence type="ECO:0000259" key="1">
    <source>
        <dbReference type="Pfam" id="PF03061"/>
    </source>
</evidence>
<dbReference type="InterPro" id="IPR052061">
    <property type="entry name" value="PTE-AB_protein"/>
</dbReference>
<accession>A0A162IPI7</accession>
<dbReference type="Gene3D" id="3.10.129.10">
    <property type="entry name" value="Hotdog Thioesterase"/>
    <property type="match status" value="1"/>
</dbReference>
<organism evidence="2 3">
    <name type="scientific">Ascosphaera apis ARSEF 7405</name>
    <dbReference type="NCBI Taxonomy" id="392613"/>
    <lineage>
        <taxon>Eukaryota</taxon>
        <taxon>Fungi</taxon>
        <taxon>Dikarya</taxon>
        <taxon>Ascomycota</taxon>
        <taxon>Pezizomycotina</taxon>
        <taxon>Eurotiomycetes</taxon>
        <taxon>Eurotiomycetidae</taxon>
        <taxon>Onygenales</taxon>
        <taxon>Ascosphaeraceae</taxon>
        <taxon>Ascosphaera</taxon>
    </lineage>
</organism>
<gene>
    <name evidence="2" type="ORF">AAP_01206</name>
</gene>
<dbReference type="SUPFAM" id="SSF54637">
    <property type="entry name" value="Thioesterase/thiol ester dehydrase-isomerase"/>
    <property type="match status" value="1"/>
</dbReference>
<comment type="caution">
    <text evidence="2">The sequence shown here is derived from an EMBL/GenBank/DDBJ whole genome shotgun (WGS) entry which is preliminary data.</text>
</comment>
<sequence>MPLFRSGSAMHSILRSSSAPSPLLSHIRGAPGTAQQSSWLPFKRFSSTSTSSSSPPRRSRPARHIRNTVYALCFASIGYTVGNYFVLNYLGGVEVPGSAADTARLSVIRAAFEKLDVTKQLRKQAEEEKGVWEEWEPYTNFTEEEKQGRLTSGCLNGSRAVAFQRLFWSSEEKKAISIIHIGNGVTGWPGIVHGGLQAIILDEALGRAAIRVFPSHTGVTANLNLDYKKPMAQNRFYKVVVQVDKETYTDRKANVSGWIEDLDGNIYTKASALFVVPRTLKLRKLEEKF</sequence>
<protein>
    <submittedName>
        <fullName evidence="2">Thioesterase</fullName>
    </submittedName>
</protein>
<dbReference type="EMBL" id="AZGZ01000003">
    <property type="protein sequence ID" value="KZZ96433.1"/>
    <property type="molecule type" value="Genomic_DNA"/>
</dbReference>
<dbReference type="OrthoDB" id="506431at2759"/>